<protein>
    <submittedName>
        <fullName evidence="2">Uncharacterized protein</fullName>
    </submittedName>
</protein>
<keyword evidence="1" id="KW-0472">Membrane</keyword>
<dbReference type="AlphaFoldDB" id="A0A086T4W8"/>
<name>A0A086T4W8_HAPC1</name>
<feature type="transmembrane region" description="Helical" evidence="1">
    <location>
        <begin position="20"/>
        <end position="40"/>
    </location>
</feature>
<feature type="transmembrane region" description="Helical" evidence="1">
    <location>
        <begin position="304"/>
        <end position="323"/>
    </location>
</feature>
<accession>A0A086T4W8</accession>
<dbReference type="OrthoDB" id="5217806at2759"/>
<feature type="transmembrane region" description="Helical" evidence="1">
    <location>
        <begin position="229"/>
        <end position="250"/>
    </location>
</feature>
<feature type="transmembrane region" description="Helical" evidence="1">
    <location>
        <begin position="158"/>
        <end position="177"/>
    </location>
</feature>
<keyword evidence="1" id="KW-1133">Transmembrane helix</keyword>
<evidence type="ECO:0000313" key="2">
    <source>
        <dbReference type="EMBL" id="KFH44400.1"/>
    </source>
</evidence>
<sequence length="436" mass="47995">MVSSWEQVETEQTWCYVRAGVASVTAFVLFVVGSVALCTVRCRHDPSRLAFAWLKAAFAFEIPGLVLMAASDFALSQTEFLAYQNGDTSGLDPEDPNDIARRNTIMLAYNVYSRTGSAGTLLRRIAQVVLMTSFVELGNGLLFALTRERRTSQKVLRWLTISFGLVLIILAATHTGLSNTTMRDQWYAVFGFYSRSSSTIGSSASDISEIESLISQGSSYRRLDGAYNVLNFVPAIGILIYSSVVMHRYARVEPSRVCAVNLLLAALSNFTRWTWLLIVSALWILPDDGPAVSSTMGVTYGANAFLDIVLFAVILVILFSIGVRKKKGIWTDIQPWMGGVAPAMVVRPYGHEVYGQPPQQQVAYYPAVYPQQPSAINQQQMSSGWQHLGQQQQQAQYVCIPPQELGGVARYEASPEGVITELGSSKQNESAHKETS</sequence>
<gene>
    <name evidence="2" type="ORF">ACRE_048060</name>
</gene>
<feature type="transmembrane region" description="Helical" evidence="1">
    <location>
        <begin position="262"/>
        <end position="284"/>
    </location>
</feature>
<keyword evidence="1" id="KW-0812">Transmembrane</keyword>
<reference evidence="3" key="1">
    <citation type="journal article" date="2014" name="Genome Announc.">
        <title>Genome sequence and annotation of Acremonium chrysogenum, producer of the beta-lactam antibiotic cephalosporin C.</title>
        <authorList>
            <person name="Terfehr D."/>
            <person name="Dahlmann T.A."/>
            <person name="Specht T."/>
            <person name="Zadra I."/>
            <person name="Kuernsteiner H."/>
            <person name="Kueck U."/>
        </authorList>
    </citation>
    <scope>NUCLEOTIDE SEQUENCE [LARGE SCALE GENOMIC DNA]</scope>
    <source>
        <strain evidence="3">ATCC 11550 / CBS 779.69 / DSM 880 / IAM 14645 / JCM 23072 / IMI 49137</strain>
    </source>
</reference>
<evidence type="ECO:0000256" key="1">
    <source>
        <dbReference type="SAM" id="Phobius"/>
    </source>
</evidence>
<dbReference type="HOGENOM" id="CLU_053560_0_0_1"/>
<dbReference type="STRING" id="857340.A0A086T4W8"/>
<organism evidence="2 3">
    <name type="scientific">Hapsidospora chrysogenum (strain ATCC 11550 / CBS 779.69 / DSM 880 / IAM 14645 / JCM 23072 / IMI 49137)</name>
    <name type="common">Acremonium chrysogenum</name>
    <dbReference type="NCBI Taxonomy" id="857340"/>
    <lineage>
        <taxon>Eukaryota</taxon>
        <taxon>Fungi</taxon>
        <taxon>Dikarya</taxon>
        <taxon>Ascomycota</taxon>
        <taxon>Pezizomycotina</taxon>
        <taxon>Sordariomycetes</taxon>
        <taxon>Hypocreomycetidae</taxon>
        <taxon>Hypocreales</taxon>
        <taxon>Bionectriaceae</taxon>
        <taxon>Hapsidospora</taxon>
    </lineage>
</organism>
<feature type="transmembrane region" description="Helical" evidence="1">
    <location>
        <begin position="125"/>
        <end position="146"/>
    </location>
</feature>
<keyword evidence="3" id="KW-1185">Reference proteome</keyword>
<proteinExistence type="predicted"/>
<dbReference type="EMBL" id="JPKY01000049">
    <property type="protein sequence ID" value="KFH44400.1"/>
    <property type="molecule type" value="Genomic_DNA"/>
</dbReference>
<evidence type="ECO:0000313" key="3">
    <source>
        <dbReference type="Proteomes" id="UP000029964"/>
    </source>
</evidence>
<feature type="transmembrane region" description="Helical" evidence="1">
    <location>
        <begin position="52"/>
        <end position="71"/>
    </location>
</feature>
<dbReference type="Proteomes" id="UP000029964">
    <property type="component" value="Unassembled WGS sequence"/>
</dbReference>
<comment type="caution">
    <text evidence="2">The sequence shown here is derived from an EMBL/GenBank/DDBJ whole genome shotgun (WGS) entry which is preliminary data.</text>
</comment>